<feature type="region of interest" description="Disordered" evidence="3">
    <location>
        <begin position="190"/>
        <end position="246"/>
    </location>
</feature>
<keyword evidence="2" id="KW-0539">Nucleus</keyword>
<gene>
    <name evidence="4" type="ORF">DEBR0S3_17172G</name>
</gene>
<feature type="compositionally biased region" description="Basic residues" evidence="3">
    <location>
        <begin position="193"/>
        <end position="204"/>
    </location>
</feature>
<evidence type="ECO:0000313" key="4">
    <source>
        <dbReference type="EMBL" id="VUG18675.1"/>
    </source>
</evidence>
<evidence type="ECO:0000256" key="2">
    <source>
        <dbReference type="ARBA" id="ARBA00023242"/>
    </source>
</evidence>
<feature type="region of interest" description="Disordered" evidence="3">
    <location>
        <begin position="411"/>
        <end position="455"/>
    </location>
</feature>
<dbReference type="EMBL" id="CABFWN010000003">
    <property type="protein sequence ID" value="VUG18675.1"/>
    <property type="molecule type" value="Genomic_DNA"/>
</dbReference>
<protein>
    <submittedName>
        <fullName evidence="4">DEBR0S3_17172g1_1</fullName>
    </submittedName>
</protein>
<evidence type="ECO:0000256" key="1">
    <source>
        <dbReference type="ARBA" id="ARBA00004123"/>
    </source>
</evidence>
<feature type="region of interest" description="Disordered" evidence="3">
    <location>
        <begin position="605"/>
        <end position="626"/>
    </location>
</feature>
<comment type="subcellular location">
    <subcellularLocation>
        <location evidence="1">Nucleus</location>
    </subcellularLocation>
</comment>
<evidence type="ECO:0000313" key="5">
    <source>
        <dbReference type="Proteomes" id="UP000478008"/>
    </source>
</evidence>
<sequence length="668" mass="76315">MSKFKPPIFLLRYLNHVTQIRVSGADSYTRLRCFHFFSISIHSCFSQFCSLTNTNILHSTSTLYYMSSHTLVLAPPVGKNGQNNSSNGDYRSKLEHYAVKLKIRIKTWEHENSGADLTWDVIKKEHPDMARRYKKYSKLKKLLKKSDLGEVDLAKLFANWSRNYREEHPTNLSHKSSENTEERGADKGQYTLHPRHHHHHHHHHYIDAKQKGSLDFKNAPNGSSTTHQKVKKLHGVPETPTRRTKLRPIYEDRIGLAEGGLSDAKSDNDKQDDDIFVDNDEQTDRIGPTPQLNGRVLGIFDIELKQLKDKNPLEQTPSKVKDQEITIISPCSSKLTNNKAADNTKSLSASMFETPKGEVRTKDVLFKTPQQSLASCRKKLNFSSNIEQTPQYLHHETETLSMLDYDGMLSDLSDFEDSSSDSESSSDDRTSGSPDIGDDDVIVGGGNTIDDDHNDHILKPVSTSKNDDFIPVLPPTPNVRKLVEPSPLIKRHYEKSLFTMNQELKSIKKNLEFFADQEDLKPPVSESEGSLHDEKSGENAKPQKEHDPIASYRKKIKTIKRTTRRSKLKTKGPNDVADELQGVDIHKKLRELEENTRKRRMAALDMANGESNSVDVNDSDSQKEEEVYVRKMIRDPPNKKRRGINPLSNNFVRLKINNHRRGRFRGRR</sequence>
<dbReference type="Proteomes" id="UP000478008">
    <property type="component" value="Unassembled WGS sequence"/>
</dbReference>
<dbReference type="GO" id="GO:0006260">
    <property type="term" value="P:DNA replication"/>
    <property type="evidence" value="ECO:0007669"/>
    <property type="project" value="InterPro"/>
</dbReference>
<dbReference type="GO" id="GO:0005634">
    <property type="term" value="C:nucleus"/>
    <property type="evidence" value="ECO:0007669"/>
    <property type="project" value="UniProtKB-SubCell"/>
</dbReference>
<dbReference type="AlphaFoldDB" id="A0A7D9CY93"/>
<accession>A0A7D9CY93</accession>
<feature type="compositionally biased region" description="Basic and acidic residues" evidence="3">
    <location>
        <begin position="529"/>
        <end position="548"/>
    </location>
</feature>
<keyword evidence="5" id="KW-1185">Reference proteome</keyword>
<evidence type="ECO:0000256" key="3">
    <source>
        <dbReference type="SAM" id="MobiDB-lite"/>
    </source>
</evidence>
<dbReference type="InterPro" id="IPR021110">
    <property type="entry name" value="DNA_rep_checkpnt_protein"/>
</dbReference>
<dbReference type="Pfam" id="PF11719">
    <property type="entry name" value="Drc1-Sld2"/>
    <property type="match status" value="2"/>
</dbReference>
<proteinExistence type="predicted"/>
<feature type="compositionally biased region" description="Basic and acidic residues" evidence="3">
    <location>
        <begin position="205"/>
        <end position="214"/>
    </location>
</feature>
<feature type="region of interest" description="Disordered" evidence="3">
    <location>
        <begin position="519"/>
        <end position="551"/>
    </location>
</feature>
<reference evidence="4 5" key="1">
    <citation type="submission" date="2019-07" db="EMBL/GenBank/DDBJ databases">
        <authorList>
            <person name="Friedrich A."/>
            <person name="Schacherer J."/>
        </authorList>
    </citation>
    <scope>NUCLEOTIDE SEQUENCE [LARGE SCALE GENOMIC DNA]</scope>
</reference>
<organism evidence="4 5">
    <name type="scientific">Dekkera bruxellensis</name>
    <name type="common">Brettanomyces custersii</name>
    <dbReference type="NCBI Taxonomy" id="5007"/>
    <lineage>
        <taxon>Eukaryota</taxon>
        <taxon>Fungi</taxon>
        <taxon>Dikarya</taxon>
        <taxon>Ascomycota</taxon>
        <taxon>Saccharomycotina</taxon>
        <taxon>Pichiomycetes</taxon>
        <taxon>Pichiales</taxon>
        <taxon>Pichiaceae</taxon>
        <taxon>Brettanomyces</taxon>
    </lineage>
</organism>
<name>A0A7D9CY93_DEKBR</name>